<dbReference type="Pfam" id="PF12502">
    <property type="entry name" value="DUF3710"/>
    <property type="match status" value="1"/>
</dbReference>
<dbReference type="InterPro" id="IPR022183">
    <property type="entry name" value="DUF3710"/>
</dbReference>
<keyword evidence="3" id="KW-1185">Reference proteome</keyword>
<evidence type="ECO:0000313" key="2">
    <source>
        <dbReference type="EMBL" id="UQX86700.1"/>
    </source>
</evidence>
<reference evidence="2" key="2">
    <citation type="submission" date="2022-05" db="EMBL/GenBank/DDBJ databases">
        <authorList>
            <person name="Kim J.-S."/>
            <person name="Lee K."/>
            <person name="Suh M."/>
            <person name="Eom M."/>
            <person name="Kim J.-S."/>
            <person name="Kim D.-S."/>
            <person name="Ko S.-H."/>
            <person name="Shin Y."/>
            <person name="Lee J.-S."/>
        </authorList>
    </citation>
    <scope>NUCLEOTIDE SEQUENCE</scope>
    <source>
        <strain evidence="2">N237</strain>
    </source>
</reference>
<gene>
    <name evidence="2" type="ORF">M6D93_10290</name>
</gene>
<proteinExistence type="predicted"/>
<dbReference type="EMBL" id="CP097332">
    <property type="protein sequence ID" value="UQX86700.1"/>
    <property type="molecule type" value="Genomic_DNA"/>
</dbReference>
<name>A0ABY4QUM8_9ACTN</name>
<evidence type="ECO:0000256" key="1">
    <source>
        <dbReference type="SAM" id="MobiDB-lite"/>
    </source>
</evidence>
<organism evidence="2 3">
    <name type="scientific">Jatrophihabitans telluris</name>
    <dbReference type="NCBI Taxonomy" id="2038343"/>
    <lineage>
        <taxon>Bacteria</taxon>
        <taxon>Bacillati</taxon>
        <taxon>Actinomycetota</taxon>
        <taxon>Actinomycetes</taxon>
        <taxon>Jatrophihabitantales</taxon>
        <taxon>Jatrophihabitantaceae</taxon>
        <taxon>Jatrophihabitans</taxon>
    </lineage>
</organism>
<dbReference type="RefSeq" id="WP_249769054.1">
    <property type="nucleotide sequence ID" value="NZ_CP097332.1"/>
</dbReference>
<feature type="region of interest" description="Disordered" evidence="1">
    <location>
        <begin position="1"/>
        <end position="43"/>
    </location>
</feature>
<protein>
    <submittedName>
        <fullName evidence="2">DUF3710 domain-containing protein</fullName>
    </submittedName>
</protein>
<evidence type="ECO:0000313" key="3">
    <source>
        <dbReference type="Proteomes" id="UP001056336"/>
    </source>
</evidence>
<reference evidence="2" key="1">
    <citation type="journal article" date="2018" name="Int. J. Syst. Evol. Microbiol.">
        <title>Jatrophihabitans telluris sp. nov., isolated from sediment soil of lava forest wetlands and the emended description of the genus Jatrophihabitans.</title>
        <authorList>
            <person name="Lee K.C."/>
            <person name="Suh M.K."/>
            <person name="Eom M.K."/>
            <person name="Kim K.K."/>
            <person name="Kim J.S."/>
            <person name="Kim D.S."/>
            <person name="Ko S.H."/>
            <person name="Shin Y.K."/>
            <person name="Lee J.S."/>
        </authorList>
    </citation>
    <scope>NUCLEOTIDE SEQUENCE</scope>
    <source>
        <strain evidence="2">N237</strain>
    </source>
</reference>
<sequence length="217" mass="23296">MAPRRKEKRTERSKLDATPPWDTKRHTEIPETTGPFDVRDDPADDVERVDLGALRVPVNGGLEVRLDVDEQGAVAAVNLVSETGQMQLGVFAAPRNEGIWAEVRTEIKASISAEGGTVNEQDGEFGAELSGKLPAPQGYTPVRFLGVDGPRWFLRGMLVGTPAAEEAAAEQFLSVFRSLVVVRGNEPLPVRDPVPLRLPADAAAQIAAAAAEQAPQD</sequence>
<dbReference type="Proteomes" id="UP001056336">
    <property type="component" value="Chromosome"/>
</dbReference>
<accession>A0ABY4QUM8</accession>